<dbReference type="Pfam" id="PF00382">
    <property type="entry name" value="TFIIB"/>
    <property type="match status" value="2"/>
</dbReference>
<feature type="region of interest" description="Disordered" evidence="12">
    <location>
        <begin position="760"/>
        <end position="842"/>
    </location>
</feature>
<evidence type="ECO:0000256" key="10">
    <source>
        <dbReference type="ARBA" id="ARBA00031009"/>
    </source>
</evidence>
<feature type="compositionally biased region" description="Gly residues" evidence="12">
    <location>
        <begin position="546"/>
        <end position="560"/>
    </location>
</feature>
<dbReference type="FunFam" id="1.10.472.10:FF:000007">
    <property type="entry name" value="Transcription factor IIIB 90 kDa subunit"/>
    <property type="match status" value="1"/>
</dbReference>
<keyword evidence="9" id="KW-0539">Nucleus</keyword>
<dbReference type="OrthoDB" id="511529at2759"/>
<dbReference type="GO" id="GO:0005634">
    <property type="term" value="C:nucleus"/>
    <property type="evidence" value="ECO:0007669"/>
    <property type="project" value="UniProtKB-SubCell"/>
</dbReference>
<evidence type="ECO:0000259" key="13">
    <source>
        <dbReference type="PROSITE" id="PS51134"/>
    </source>
</evidence>
<evidence type="ECO:0000256" key="5">
    <source>
        <dbReference type="ARBA" id="ARBA00022833"/>
    </source>
</evidence>
<feature type="compositionally biased region" description="Basic and acidic residues" evidence="12">
    <location>
        <begin position="625"/>
        <end position="637"/>
    </location>
</feature>
<feature type="compositionally biased region" description="Low complexity" evidence="12">
    <location>
        <begin position="561"/>
        <end position="574"/>
    </location>
</feature>
<feature type="compositionally biased region" description="Low complexity" evidence="12">
    <location>
        <begin position="409"/>
        <end position="422"/>
    </location>
</feature>
<dbReference type="InterPro" id="IPR000812">
    <property type="entry name" value="TFIIB"/>
</dbReference>
<feature type="compositionally biased region" description="Gly residues" evidence="12">
    <location>
        <begin position="831"/>
        <end position="840"/>
    </location>
</feature>
<feature type="compositionally biased region" description="Basic residues" evidence="12">
    <location>
        <begin position="473"/>
        <end position="483"/>
    </location>
</feature>
<evidence type="ECO:0000256" key="12">
    <source>
        <dbReference type="SAM" id="MobiDB-lite"/>
    </source>
</evidence>
<evidence type="ECO:0000256" key="1">
    <source>
        <dbReference type="ARBA" id="ARBA00004123"/>
    </source>
</evidence>
<dbReference type="GO" id="GO:0000126">
    <property type="term" value="C:transcription factor TFIIIB complex"/>
    <property type="evidence" value="ECO:0007669"/>
    <property type="project" value="TreeGrafter"/>
</dbReference>
<dbReference type="Pfam" id="PF08271">
    <property type="entry name" value="Zn_Ribbon_TF"/>
    <property type="match status" value="1"/>
</dbReference>
<feature type="region of interest" description="Disordered" evidence="12">
    <location>
        <begin position="387"/>
        <end position="522"/>
    </location>
</feature>
<dbReference type="SUPFAM" id="SSF57783">
    <property type="entry name" value="Zinc beta-ribbon"/>
    <property type="match status" value="1"/>
</dbReference>
<accession>D8LS89</accession>
<dbReference type="GO" id="GO:0097550">
    <property type="term" value="C:transcription preinitiation complex"/>
    <property type="evidence" value="ECO:0007669"/>
    <property type="project" value="TreeGrafter"/>
</dbReference>
<dbReference type="SUPFAM" id="SSF47954">
    <property type="entry name" value="Cyclin-like"/>
    <property type="match status" value="2"/>
</dbReference>
<evidence type="ECO:0000256" key="4">
    <source>
        <dbReference type="ARBA" id="ARBA00022771"/>
    </source>
</evidence>
<feature type="region of interest" description="Disordered" evidence="12">
    <location>
        <begin position="540"/>
        <end position="700"/>
    </location>
</feature>
<feature type="compositionally biased region" description="Low complexity" evidence="12">
    <location>
        <begin position="880"/>
        <end position="936"/>
    </location>
</feature>
<dbReference type="GO" id="GO:0008270">
    <property type="term" value="F:zinc ion binding"/>
    <property type="evidence" value="ECO:0007669"/>
    <property type="project" value="UniProtKB-KW"/>
</dbReference>
<feature type="compositionally biased region" description="Basic and acidic residues" evidence="12">
    <location>
        <begin position="510"/>
        <end position="522"/>
    </location>
</feature>
<feature type="region of interest" description="Disordered" evidence="12">
    <location>
        <begin position="1"/>
        <end position="21"/>
    </location>
</feature>
<dbReference type="InterPro" id="IPR036915">
    <property type="entry name" value="Cyclin-like_sf"/>
</dbReference>
<feature type="compositionally biased region" description="Polar residues" evidence="12">
    <location>
        <begin position="784"/>
        <end position="794"/>
    </location>
</feature>
<dbReference type="STRING" id="2880.D8LS89"/>
<feature type="region of interest" description="Disordered" evidence="12">
    <location>
        <begin position="880"/>
        <end position="990"/>
    </location>
</feature>
<evidence type="ECO:0000256" key="7">
    <source>
        <dbReference type="ARBA" id="ARBA00023159"/>
    </source>
</evidence>
<keyword evidence="7" id="KW-0010">Activator</keyword>
<organism evidence="14 15">
    <name type="scientific">Ectocarpus siliculosus</name>
    <name type="common">Brown alga</name>
    <name type="synonym">Conferva siliculosa</name>
    <dbReference type="NCBI Taxonomy" id="2880"/>
    <lineage>
        <taxon>Eukaryota</taxon>
        <taxon>Sar</taxon>
        <taxon>Stramenopiles</taxon>
        <taxon>Ochrophyta</taxon>
        <taxon>PX clade</taxon>
        <taxon>Phaeophyceae</taxon>
        <taxon>Ectocarpales</taxon>
        <taxon>Ectocarpaceae</taxon>
        <taxon>Ectocarpus</taxon>
    </lineage>
</organism>
<dbReference type="InterPro" id="IPR013150">
    <property type="entry name" value="TFIIB_cyclin"/>
</dbReference>
<dbReference type="FunFam" id="1.10.472.10:FF:000002">
    <property type="entry name" value="Transcription factor IIIB 90 kDa subunit"/>
    <property type="match status" value="1"/>
</dbReference>
<dbReference type="PANTHER" id="PTHR11618">
    <property type="entry name" value="TRANSCRIPTION INITIATION FACTOR IIB-RELATED"/>
    <property type="match status" value="1"/>
</dbReference>
<dbReference type="eggNOG" id="KOG1598">
    <property type="taxonomic scope" value="Eukaryota"/>
</dbReference>
<dbReference type="EMBL" id="FN648927">
    <property type="protein sequence ID" value="CBN75146.1"/>
    <property type="molecule type" value="Genomic_DNA"/>
</dbReference>
<dbReference type="PANTHER" id="PTHR11618:SF4">
    <property type="entry name" value="TRANSCRIPTION FACTOR IIIB 90 KDA SUBUNIT"/>
    <property type="match status" value="1"/>
</dbReference>
<dbReference type="CDD" id="cd20553">
    <property type="entry name" value="CYCLIN_TFIIIB90_rpt1"/>
    <property type="match status" value="1"/>
</dbReference>
<evidence type="ECO:0000256" key="11">
    <source>
        <dbReference type="PROSITE-ProRule" id="PRU00469"/>
    </source>
</evidence>
<dbReference type="GO" id="GO:0070897">
    <property type="term" value="P:transcription preinitiation complex assembly"/>
    <property type="evidence" value="ECO:0007669"/>
    <property type="project" value="InterPro"/>
</dbReference>
<dbReference type="InParanoid" id="D8LS89"/>
<evidence type="ECO:0000313" key="14">
    <source>
        <dbReference type="EMBL" id="CBN75146.1"/>
    </source>
</evidence>
<dbReference type="AlphaFoldDB" id="D8LS89"/>
<evidence type="ECO:0000313" key="15">
    <source>
        <dbReference type="Proteomes" id="UP000002630"/>
    </source>
</evidence>
<keyword evidence="15" id="KW-1185">Reference proteome</keyword>
<feature type="compositionally biased region" description="Acidic residues" evidence="12">
    <location>
        <begin position="937"/>
        <end position="990"/>
    </location>
</feature>
<keyword evidence="5" id="KW-0862">Zinc</keyword>
<keyword evidence="8" id="KW-0804">Transcription</keyword>
<keyword evidence="3" id="KW-0479">Metal-binding</keyword>
<dbReference type="SMART" id="SM00385">
    <property type="entry name" value="CYCLIN"/>
    <property type="match status" value="2"/>
</dbReference>
<comment type="similarity">
    <text evidence="2">Belongs to the TFIIB family.</text>
</comment>
<comment type="subcellular location">
    <subcellularLocation>
        <location evidence="1">Nucleus</location>
    </subcellularLocation>
</comment>
<feature type="compositionally biased region" description="Basic and acidic residues" evidence="12">
    <location>
        <begin position="654"/>
        <end position="683"/>
    </location>
</feature>
<dbReference type="GO" id="GO:0000995">
    <property type="term" value="F:RNA polymerase III general transcription initiation factor activity"/>
    <property type="evidence" value="ECO:0007669"/>
    <property type="project" value="TreeGrafter"/>
</dbReference>
<keyword evidence="6" id="KW-0805">Transcription regulation</keyword>
<proteinExistence type="inferred from homology"/>
<feature type="compositionally biased region" description="Gly residues" evidence="12">
    <location>
        <begin position="393"/>
        <end position="405"/>
    </location>
</feature>
<feature type="region of interest" description="Disordered" evidence="12">
    <location>
        <begin position="71"/>
        <end position="100"/>
    </location>
</feature>
<evidence type="ECO:0000256" key="3">
    <source>
        <dbReference type="ARBA" id="ARBA00022723"/>
    </source>
</evidence>
<evidence type="ECO:0000256" key="8">
    <source>
        <dbReference type="ARBA" id="ARBA00023163"/>
    </source>
</evidence>
<evidence type="ECO:0000256" key="9">
    <source>
        <dbReference type="ARBA" id="ARBA00023242"/>
    </source>
</evidence>
<gene>
    <name evidence="14" type="ORF">Esi_0070_0096</name>
</gene>
<dbReference type="PROSITE" id="PS51134">
    <property type="entry name" value="ZF_TFIIB"/>
    <property type="match status" value="1"/>
</dbReference>
<dbReference type="GO" id="GO:0001006">
    <property type="term" value="F:RNA polymerase III type 3 promoter sequence-specific DNA binding"/>
    <property type="evidence" value="ECO:0007669"/>
    <property type="project" value="TreeGrafter"/>
</dbReference>
<feature type="domain" description="TFIIB-type" evidence="13">
    <location>
        <begin position="19"/>
        <end position="50"/>
    </location>
</feature>
<feature type="compositionally biased region" description="Basic residues" evidence="12">
    <location>
        <begin position="426"/>
        <end position="450"/>
    </location>
</feature>
<dbReference type="Proteomes" id="UP000002630">
    <property type="component" value="Linkage Group LG26"/>
</dbReference>
<feature type="compositionally biased region" description="Low complexity" evidence="12">
    <location>
        <begin position="809"/>
        <end position="830"/>
    </location>
</feature>
<dbReference type="InterPro" id="IPR013763">
    <property type="entry name" value="Cyclin-like_dom"/>
</dbReference>
<dbReference type="Gene3D" id="1.10.472.10">
    <property type="entry name" value="Cyclin-like"/>
    <property type="match status" value="2"/>
</dbReference>
<feature type="compositionally biased region" description="Acidic residues" evidence="12">
    <location>
        <begin position="459"/>
        <end position="469"/>
    </location>
</feature>
<name>D8LS89_ECTSI</name>
<dbReference type="PRINTS" id="PR00685">
    <property type="entry name" value="TIFACTORIIB"/>
</dbReference>
<dbReference type="GO" id="GO:0017025">
    <property type="term" value="F:TBP-class protein binding"/>
    <property type="evidence" value="ECO:0007669"/>
    <property type="project" value="InterPro"/>
</dbReference>
<evidence type="ECO:0000256" key="2">
    <source>
        <dbReference type="ARBA" id="ARBA00010857"/>
    </source>
</evidence>
<evidence type="ECO:0000256" key="6">
    <source>
        <dbReference type="ARBA" id="ARBA00023015"/>
    </source>
</evidence>
<feature type="compositionally biased region" description="Acidic residues" evidence="12">
    <location>
        <begin position="492"/>
        <end position="501"/>
    </location>
</feature>
<dbReference type="EMBL" id="FN649751">
    <property type="protein sequence ID" value="CBN75146.1"/>
    <property type="molecule type" value="Genomic_DNA"/>
</dbReference>
<feature type="compositionally biased region" description="Acidic residues" evidence="12">
    <location>
        <begin position="638"/>
        <end position="647"/>
    </location>
</feature>
<dbReference type="InterPro" id="IPR013137">
    <property type="entry name" value="Znf_TFIIB"/>
</dbReference>
<keyword evidence="4 11" id="KW-0863">Zinc-finger</keyword>
<dbReference type="Gene3D" id="2.20.25.10">
    <property type="match status" value="1"/>
</dbReference>
<reference evidence="14 15" key="1">
    <citation type="journal article" date="2010" name="Nature">
        <title>The Ectocarpus genome and the independent evolution of multicellularity in brown algae.</title>
        <authorList>
            <person name="Cock J.M."/>
            <person name="Sterck L."/>
            <person name="Rouze P."/>
            <person name="Scornet D."/>
            <person name="Allen A.E."/>
            <person name="Amoutzias G."/>
            <person name="Anthouard V."/>
            <person name="Artiguenave F."/>
            <person name="Aury J.M."/>
            <person name="Badger J.H."/>
            <person name="Beszteri B."/>
            <person name="Billiau K."/>
            <person name="Bonnet E."/>
            <person name="Bothwell J.H."/>
            <person name="Bowler C."/>
            <person name="Boyen C."/>
            <person name="Brownlee C."/>
            <person name="Carrano C.J."/>
            <person name="Charrier B."/>
            <person name="Cho G.Y."/>
            <person name="Coelho S.M."/>
            <person name="Collen J."/>
            <person name="Corre E."/>
            <person name="Da Silva C."/>
            <person name="Delage L."/>
            <person name="Delaroque N."/>
            <person name="Dittami S.M."/>
            <person name="Doulbeau S."/>
            <person name="Elias M."/>
            <person name="Farnham G."/>
            <person name="Gachon C.M."/>
            <person name="Gschloessl B."/>
            <person name="Heesch S."/>
            <person name="Jabbari K."/>
            <person name="Jubin C."/>
            <person name="Kawai H."/>
            <person name="Kimura K."/>
            <person name="Kloareg B."/>
            <person name="Kupper F.C."/>
            <person name="Lang D."/>
            <person name="Le Bail A."/>
            <person name="Leblanc C."/>
            <person name="Lerouge P."/>
            <person name="Lohr M."/>
            <person name="Lopez P.J."/>
            <person name="Martens C."/>
            <person name="Maumus F."/>
            <person name="Michel G."/>
            <person name="Miranda-Saavedra D."/>
            <person name="Morales J."/>
            <person name="Moreau H."/>
            <person name="Motomura T."/>
            <person name="Nagasato C."/>
            <person name="Napoli C.A."/>
            <person name="Nelson D.R."/>
            <person name="Nyvall-Collen P."/>
            <person name="Peters A.F."/>
            <person name="Pommier C."/>
            <person name="Potin P."/>
            <person name="Poulain J."/>
            <person name="Quesneville H."/>
            <person name="Read B."/>
            <person name="Rensing S.A."/>
            <person name="Ritter A."/>
            <person name="Rousvoal S."/>
            <person name="Samanta M."/>
            <person name="Samson G."/>
            <person name="Schroeder D.C."/>
            <person name="Segurens B."/>
            <person name="Strittmatter M."/>
            <person name="Tonon T."/>
            <person name="Tregear J.W."/>
            <person name="Valentin K."/>
            <person name="von Dassow P."/>
            <person name="Yamagishi T."/>
            <person name="Van de Peer Y."/>
            <person name="Wincker P."/>
        </authorList>
    </citation>
    <scope>NUCLEOTIDE SEQUENCE [LARGE SCALE GENOMIC DNA]</scope>
    <source>
        <strain evidence="15">Ec32 / CCAP1310/4</strain>
    </source>
</reference>
<sequence>MAMAFNRKPKSQMTAAQDGGPRCPSCGGTNFIDQPGSGDRACAECGTVVQENNIVSTVQFSESGGSSNVVGQFVSGDRGRPSGGGAARGRGRFGQSRDSRDATIQNGKKKIIQVLAQLHLRTTLADEAARLFALCVTQNYVQGRKTMNIVAACVYIVCRQNHFPIMLIDISDKLAVNVYVLGKTFQKLIKHLNLQTQVPIVDPAMYIKRFAAKLDLGSKTNAVCMTALKIIGSMKRDFLASGRQPAGICCAALTLATRVNRIERSKEEIRKAVKVCDATVRKRLLEFEATPTSQLTVEELNKLPQTVAFPGVEDASAAAGATGGGGGGAGGGESALALGHSGGAGAGATAEKSVLVSDIRMDPPAFIANRIRDGALKMPWTEQTVTETAGAKAGAGKGASGGTGKKTGRATAAAGASAGARGVRPGVKRKRSPKDKAPRSKKKSPPKRRRAAAEGGDASSDEGSGEEEVGVVGRRRTLPRRKAAANAAANKDEEEGEETEEESARLSSKMKVDANTEEGREALVESEVYSCLENMFDEDEERGLGVDRGGGGSGSGGSGGVRSADVAAKANEATGDNDNDIDGGGGTADSSAGNAKSPASPASDETLMSTDEGAAGEDSGNKTQNKKDDNGNKKGDDKEQDDEEDGLEWGVYLRTEEDSDRTKKEWEKEHKAWVEDQTEKSRILSDGTGLNPPGGVPKKKRKYTLSGSHAVGKNFGEAISLEAAKSKSLKIDHAALQRVMNLDGSLKQVNEGDDVMEEVFEDNLAPPVPSKNSKGIRSRGKSPLTANLSSSSTPAMLKPFTGGAVLPPARRGTTTATAASSDVGPKAAAGGAAGRGGGKGVAPVAHPAAVVKAPWARAGPNDGGEKAIKDALALLTSGGLSALPSVSGKSPPAAAAGSGASASSAAEAARGTKAAVTPAATAASGPAAAASPVATETVEEVEGEEDDDEPSGVVAAEEEEEEEEEEDDDEDDDAMYGDVDDDDDPYGEEA</sequence>
<protein>
    <recommendedName>
        <fullName evidence="10">B-related factor 1</fullName>
    </recommendedName>
</protein>
<dbReference type="CDD" id="cd20554">
    <property type="entry name" value="CYCLIN_TFIIIB90_rpt2"/>
    <property type="match status" value="1"/>
</dbReference>